<evidence type="ECO:0000313" key="8">
    <source>
        <dbReference type="Proteomes" id="UP001187471"/>
    </source>
</evidence>
<accession>A0AA88R0P0</accession>
<keyword evidence="3" id="KW-0804">Transcription</keyword>
<comment type="caution">
    <text evidence="7">The sequence shown here is derived from an EMBL/GenBank/DDBJ whole genome shotgun (WGS) entry which is preliminary data.</text>
</comment>
<evidence type="ECO:0000259" key="6">
    <source>
        <dbReference type="PROSITE" id="PS51005"/>
    </source>
</evidence>
<feature type="region of interest" description="Disordered" evidence="5">
    <location>
        <begin position="467"/>
        <end position="531"/>
    </location>
</feature>
<feature type="region of interest" description="Disordered" evidence="5">
    <location>
        <begin position="73"/>
        <end position="104"/>
    </location>
</feature>
<reference evidence="7" key="1">
    <citation type="submission" date="2022-12" db="EMBL/GenBank/DDBJ databases">
        <title>Draft genome assemblies for two species of Escallonia (Escalloniales).</title>
        <authorList>
            <person name="Chanderbali A."/>
            <person name="Dervinis C."/>
            <person name="Anghel I."/>
            <person name="Soltis D."/>
            <person name="Soltis P."/>
            <person name="Zapata F."/>
        </authorList>
    </citation>
    <scope>NUCLEOTIDE SEQUENCE</scope>
    <source>
        <strain evidence="7">UCBG92.1500</strain>
        <tissue evidence="7">Leaf</tissue>
    </source>
</reference>
<evidence type="ECO:0000256" key="4">
    <source>
        <dbReference type="ARBA" id="ARBA00023242"/>
    </source>
</evidence>
<keyword evidence="2" id="KW-0238">DNA-binding</keyword>
<evidence type="ECO:0000313" key="7">
    <source>
        <dbReference type="EMBL" id="KAK2975729.1"/>
    </source>
</evidence>
<evidence type="ECO:0000256" key="1">
    <source>
        <dbReference type="ARBA" id="ARBA00023015"/>
    </source>
</evidence>
<dbReference type="EMBL" id="JAVXUO010002165">
    <property type="protein sequence ID" value="KAK2975729.1"/>
    <property type="molecule type" value="Genomic_DNA"/>
</dbReference>
<feature type="domain" description="NAC" evidence="6">
    <location>
        <begin position="361"/>
        <end position="484"/>
    </location>
</feature>
<sequence length="602" mass="66912">MPQEQHHPRKIRIKLKCSAMEGGRVVAEVTGRDVAVREEAQLEGINYQRNYSDTKVDLIATISQINSRLEALMSSKPPQEDGTSKDIISSENQKDDRTGTGLLSKFGSQLRSKSKLSKTKGSTALAKITMSTDKSNFRDDHHVGRNLSFILWYFLGSTRNSSLIMVRPAVRAPVQSPLGAPPVLGQGFALPGEDGGAEGGQVRVSMRTAVWMVVWKEPVTRAPLKDWDGPNSARQDMSPGISTSASSISSRPKSPMLEPQKKKCFRPKAQEFALKVQEFPNQYVERVVMMPHQFCALGTRVPKAPSINRGPLMDDNRQFCALGTRVPKAPSINRGPLMDDNRLPFNEREDCVADYKESFNYPPGYRFAPTDNELAEDYLDPKLKRRRLQSNVIHEVDLYDYNPKNLTGQRPDRAAGNGYWKPTGVDQEVKCGDGSVALKKSLDFYEGKHPDGKRTLWKMHEYRFDKEDDKRGPQHMKNTRGLKEKDHAEEGQANADSTLQSNEGIPLEINAPGSTSACLNTSSATSRTPSGDDIVEVQADQVKPEPEVHYERLVPPVDDAALEDSGSDKRSLLDDIFDGLDDLEEGGLAKICGFLVVERKAE</sequence>
<keyword evidence="4" id="KW-0539">Nucleus</keyword>
<dbReference type="PROSITE" id="PS51005">
    <property type="entry name" value="NAC"/>
    <property type="match status" value="1"/>
</dbReference>
<name>A0AA88R0P0_9ASTE</name>
<organism evidence="7 8">
    <name type="scientific">Escallonia rubra</name>
    <dbReference type="NCBI Taxonomy" id="112253"/>
    <lineage>
        <taxon>Eukaryota</taxon>
        <taxon>Viridiplantae</taxon>
        <taxon>Streptophyta</taxon>
        <taxon>Embryophyta</taxon>
        <taxon>Tracheophyta</taxon>
        <taxon>Spermatophyta</taxon>
        <taxon>Magnoliopsida</taxon>
        <taxon>eudicotyledons</taxon>
        <taxon>Gunneridae</taxon>
        <taxon>Pentapetalae</taxon>
        <taxon>asterids</taxon>
        <taxon>campanulids</taxon>
        <taxon>Escalloniales</taxon>
        <taxon>Escalloniaceae</taxon>
        <taxon>Escallonia</taxon>
    </lineage>
</organism>
<keyword evidence="8" id="KW-1185">Reference proteome</keyword>
<dbReference type="AlphaFoldDB" id="A0AA88R0P0"/>
<dbReference type="PANTHER" id="PTHR31719">
    <property type="entry name" value="NAC TRANSCRIPTION FACTOR 56"/>
    <property type="match status" value="1"/>
</dbReference>
<feature type="region of interest" description="Disordered" evidence="5">
    <location>
        <begin position="225"/>
        <end position="258"/>
    </location>
</feature>
<feature type="compositionally biased region" description="Polar residues" evidence="5">
    <location>
        <begin position="512"/>
        <end position="529"/>
    </location>
</feature>
<dbReference type="Proteomes" id="UP001187471">
    <property type="component" value="Unassembled WGS sequence"/>
</dbReference>
<dbReference type="PANTHER" id="PTHR31719:SF94">
    <property type="entry name" value="PROTEIN ATAF2"/>
    <property type="match status" value="1"/>
</dbReference>
<evidence type="ECO:0000256" key="2">
    <source>
        <dbReference type="ARBA" id="ARBA00023125"/>
    </source>
</evidence>
<dbReference type="InterPro" id="IPR036093">
    <property type="entry name" value="NAC_dom_sf"/>
</dbReference>
<feature type="compositionally biased region" description="Basic and acidic residues" evidence="5">
    <location>
        <begin position="481"/>
        <end position="490"/>
    </location>
</feature>
<gene>
    <name evidence="7" type="ORF">RJ640_010788</name>
</gene>
<dbReference type="Gene3D" id="2.170.150.80">
    <property type="entry name" value="NAC domain"/>
    <property type="match status" value="2"/>
</dbReference>
<evidence type="ECO:0000256" key="5">
    <source>
        <dbReference type="SAM" id="MobiDB-lite"/>
    </source>
</evidence>
<feature type="compositionally biased region" description="Polar residues" evidence="5">
    <location>
        <begin position="494"/>
        <end position="503"/>
    </location>
</feature>
<dbReference type="InterPro" id="IPR003441">
    <property type="entry name" value="NAC-dom"/>
</dbReference>
<dbReference type="GO" id="GO:0003677">
    <property type="term" value="F:DNA binding"/>
    <property type="evidence" value="ECO:0007669"/>
    <property type="project" value="UniProtKB-KW"/>
</dbReference>
<dbReference type="Pfam" id="PF02365">
    <property type="entry name" value="NAM"/>
    <property type="match status" value="1"/>
</dbReference>
<dbReference type="GO" id="GO:0006355">
    <property type="term" value="P:regulation of DNA-templated transcription"/>
    <property type="evidence" value="ECO:0007669"/>
    <property type="project" value="InterPro"/>
</dbReference>
<protein>
    <recommendedName>
        <fullName evidence="6">NAC domain-containing protein</fullName>
    </recommendedName>
</protein>
<evidence type="ECO:0000256" key="3">
    <source>
        <dbReference type="ARBA" id="ARBA00023163"/>
    </source>
</evidence>
<keyword evidence="1" id="KW-0805">Transcription regulation</keyword>
<feature type="compositionally biased region" description="Low complexity" evidence="5">
    <location>
        <begin position="238"/>
        <end position="255"/>
    </location>
</feature>
<proteinExistence type="predicted"/>
<dbReference type="SUPFAM" id="SSF101941">
    <property type="entry name" value="NAC domain"/>
    <property type="match status" value="1"/>
</dbReference>